<accession>A0A382WM23</accession>
<feature type="non-terminal residue" evidence="5">
    <location>
        <position position="1"/>
    </location>
</feature>
<evidence type="ECO:0000256" key="3">
    <source>
        <dbReference type="ARBA" id="ARBA00023002"/>
    </source>
</evidence>
<proteinExistence type="inferred from homology"/>
<evidence type="ECO:0000259" key="4">
    <source>
        <dbReference type="Pfam" id="PF01011"/>
    </source>
</evidence>
<sequence>VLRQLCVVGMVASAAFLWAQEPNALIEWPYVGSQQSHTKYSPAERITRENVHRLQIAWQWEPDETPMPERGARPGSFQATPIMINNVLYLSTMYNRVVALDAETGEQIWAFDSRAYDREPRHGFKHRGVAYWRDGKDTRIFLNSRSRLYSIDARTGESVMGFGEAGSVSLVAGHGRVVDSADFDQTSPPVVFEDLVIVGSRVPDWTVRRFDPPGTIQAFDARTGVRR</sequence>
<dbReference type="InterPro" id="IPR018391">
    <property type="entry name" value="PQQ_b-propeller_rpt"/>
</dbReference>
<dbReference type="GO" id="GO:0008876">
    <property type="term" value="F:quinoprotein glucose dehydrogenase activity"/>
    <property type="evidence" value="ECO:0007669"/>
    <property type="project" value="TreeGrafter"/>
</dbReference>
<evidence type="ECO:0000256" key="2">
    <source>
        <dbReference type="ARBA" id="ARBA00008156"/>
    </source>
</evidence>
<feature type="domain" description="Pyrrolo-quinoline quinone repeat" evidence="4">
    <location>
        <begin position="28"/>
        <end position="225"/>
    </location>
</feature>
<dbReference type="PANTHER" id="PTHR32303:SF4">
    <property type="entry name" value="QUINOPROTEIN GLUCOSE DEHYDROGENASE"/>
    <property type="match status" value="1"/>
</dbReference>
<protein>
    <recommendedName>
        <fullName evidence="4">Pyrrolo-quinoline quinone repeat domain-containing protein</fullName>
    </recommendedName>
</protein>
<dbReference type="InterPro" id="IPR002372">
    <property type="entry name" value="PQQ_rpt_dom"/>
</dbReference>
<dbReference type="AlphaFoldDB" id="A0A382WM23"/>
<keyword evidence="3" id="KW-0560">Oxidoreductase</keyword>
<dbReference type="SMART" id="SM00564">
    <property type="entry name" value="PQQ"/>
    <property type="match status" value="2"/>
</dbReference>
<comment type="similarity">
    <text evidence="2">Belongs to the bacterial PQQ dehydrogenase family.</text>
</comment>
<feature type="non-terminal residue" evidence="5">
    <location>
        <position position="227"/>
    </location>
</feature>
<evidence type="ECO:0000256" key="1">
    <source>
        <dbReference type="ARBA" id="ARBA00001931"/>
    </source>
</evidence>
<dbReference type="Gene3D" id="2.140.10.10">
    <property type="entry name" value="Quinoprotein alcohol dehydrogenase-like superfamily"/>
    <property type="match status" value="1"/>
</dbReference>
<dbReference type="PANTHER" id="PTHR32303">
    <property type="entry name" value="QUINOPROTEIN ALCOHOL DEHYDROGENASE (CYTOCHROME C)"/>
    <property type="match status" value="1"/>
</dbReference>
<gene>
    <name evidence="5" type="ORF">METZ01_LOCUS412687</name>
</gene>
<dbReference type="EMBL" id="UINC01160926">
    <property type="protein sequence ID" value="SVD59833.1"/>
    <property type="molecule type" value="Genomic_DNA"/>
</dbReference>
<reference evidence="5" key="1">
    <citation type="submission" date="2018-05" db="EMBL/GenBank/DDBJ databases">
        <authorList>
            <person name="Lanie J.A."/>
            <person name="Ng W.-L."/>
            <person name="Kazmierczak K.M."/>
            <person name="Andrzejewski T.M."/>
            <person name="Davidsen T.M."/>
            <person name="Wayne K.J."/>
            <person name="Tettelin H."/>
            <person name="Glass J.I."/>
            <person name="Rusch D."/>
            <person name="Podicherti R."/>
            <person name="Tsui H.-C.T."/>
            <person name="Winkler M.E."/>
        </authorList>
    </citation>
    <scope>NUCLEOTIDE SEQUENCE</scope>
</reference>
<dbReference type="Pfam" id="PF01011">
    <property type="entry name" value="PQQ"/>
    <property type="match status" value="1"/>
</dbReference>
<comment type="cofactor">
    <cofactor evidence="1">
        <name>pyrroloquinoline quinone</name>
        <dbReference type="ChEBI" id="CHEBI:58442"/>
    </cofactor>
</comment>
<organism evidence="5">
    <name type="scientific">marine metagenome</name>
    <dbReference type="NCBI Taxonomy" id="408172"/>
    <lineage>
        <taxon>unclassified sequences</taxon>
        <taxon>metagenomes</taxon>
        <taxon>ecological metagenomes</taxon>
    </lineage>
</organism>
<dbReference type="InterPro" id="IPR011047">
    <property type="entry name" value="Quinoprotein_ADH-like_sf"/>
</dbReference>
<dbReference type="SUPFAM" id="SSF50998">
    <property type="entry name" value="Quinoprotein alcohol dehydrogenase-like"/>
    <property type="match status" value="1"/>
</dbReference>
<evidence type="ECO:0000313" key="5">
    <source>
        <dbReference type="EMBL" id="SVD59833.1"/>
    </source>
</evidence>
<name>A0A382WM23_9ZZZZ</name>